<gene>
    <name evidence="2" type="ORF">A3E44_03495</name>
</gene>
<evidence type="ECO:0000256" key="1">
    <source>
        <dbReference type="SAM" id="Coils"/>
    </source>
</evidence>
<dbReference type="Gene3D" id="2.70.70.10">
    <property type="entry name" value="Glucose Permease (Domain IIA)"/>
    <property type="match status" value="1"/>
</dbReference>
<evidence type="ECO:0008006" key="4">
    <source>
        <dbReference type="Google" id="ProtNLM"/>
    </source>
</evidence>
<accession>A0A1F8AUZ0</accession>
<dbReference type="AlphaFoldDB" id="A0A1F8AUZ0"/>
<evidence type="ECO:0000313" key="3">
    <source>
        <dbReference type="Proteomes" id="UP000178603"/>
    </source>
</evidence>
<protein>
    <recommendedName>
        <fullName evidence="4">Peptidase M23 domain-containing protein</fullName>
    </recommendedName>
</protein>
<dbReference type="Gene3D" id="6.10.250.3150">
    <property type="match status" value="1"/>
</dbReference>
<dbReference type="SUPFAM" id="SSF51261">
    <property type="entry name" value="Duplicated hybrid motif"/>
    <property type="match status" value="1"/>
</dbReference>
<feature type="coiled-coil region" evidence="1">
    <location>
        <begin position="24"/>
        <end position="93"/>
    </location>
</feature>
<dbReference type="Proteomes" id="UP000178603">
    <property type="component" value="Unassembled WGS sequence"/>
</dbReference>
<sequence>MLNKIGLLLFVTLSLVMHFSLTFVLADEDRLLQLNKQIEEYQNEISRLKNEANTLSNQVKHFDTQISLTVLEIEKTEEEIMLLGGRIDELETSLQSLAAAFETRAIETYKMARLGTDIDILFTASDLENAVSRFFYLKRAQEADRGLMLKLQSAQNNYKIEKTEQEDLQIRLESQKQELDRQRRAKANLLEITRNDEKKYQQLLVRALAEIQAIQAIIAGKGSEVEAGAVGVGERIATIIPGASVCSSGGHLHFEVVKDQLHQNPANYLSTKSLSNECSLGVPCWDNKPDGPFSFSGSWPWPINDPVRITQGYGMTHYAAALNYYGGAPHTGIDMVNNNGDNAVKAAVAGTLYRGSIGCRGGSLRYVHVKQNDGLDAYYLHVNY</sequence>
<evidence type="ECO:0000313" key="2">
    <source>
        <dbReference type="EMBL" id="OGM55319.1"/>
    </source>
</evidence>
<keyword evidence="1" id="KW-0175">Coiled coil</keyword>
<dbReference type="InterPro" id="IPR011055">
    <property type="entry name" value="Dup_hybrid_motif"/>
</dbReference>
<comment type="caution">
    <text evidence="2">The sequence shown here is derived from an EMBL/GenBank/DDBJ whole genome shotgun (WGS) entry which is preliminary data.</text>
</comment>
<feature type="coiled-coil region" evidence="1">
    <location>
        <begin position="137"/>
        <end position="192"/>
    </location>
</feature>
<proteinExistence type="predicted"/>
<organism evidence="2 3">
    <name type="scientific">Candidatus Woesebacteria bacterium RIFCSPHIGHO2_12_FULL_41_24</name>
    <dbReference type="NCBI Taxonomy" id="1802510"/>
    <lineage>
        <taxon>Bacteria</taxon>
        <taxon>Candidatus Woeseibacteriota</taxon>
    </lineage>
</organism>
<dbReference type="EMBL" id="MGGW01000004">
    <property type="protein sequence ID" value="OGM55319.1"/>
    <property type="molecule type" value="Genomic_DNA"/>
</dbReference>
<reference evidence="2 3" key="1">
    <citation type="journal article" date="2016" name="Nat. Commun.">
        <title>Thousands of microbial genomes shed light on interconnected biogeochemical processes in an aquifer system.</title>
        <authorList>
            <person name="Anantharaman K."/>
            <person name="Brown C.T."/>
            <person name="Hug L.A."/>
            <person name="Sharon I."/>
            <person name="Castelle C.J."/>
            <person name="Probst A.J."/>
            <person name="Thomas B.C."/>
            <person name="Singh A."/>
            <person name="Wilkins M.J."/>
            <person name="Karaoz U."/>
            <person name="Brodie E.L."/>
            <person name="Williams K.H."/>
            <person name="Hubbard S.S."/>
            <person name="Banfield J.F."/>
        </authorList>
    </citation>
    <scope>NUCLEOTIDE SEQUENCE [LARGE SCALE GENOMIC DNA]</scope>
</reference>
<name>A0A1F8AUZ0_9BACT</name>